<evidence type="ECO:0000313" key="4">
    <source>
        <dbReference type="EMBL" id="PLB43633.1"/>
    </source>
</evidence>
<name>A0A2I2FSM5_9EURO</name>
<proteinExistence type="predicted"/>
<feature type="compositionally biased region" description="Low complexity" evidence="1">
    <location>
        <begin position="42"/>
        <end position="52"/>
    </location>
</feature>
<dbReference type="FunFam" id="3.40.33.10:FF:000018">
    <property type="entry name" value="SCP-like extracellular protein, putative"/>
    <property type="match status" value="1"/>
</dbReference>
<dbReference type="SUPFAM" id="SSF55797">
    <property type="entry name" value="PR-1-like"/>
    <property type="match status" value="1"/>
</dbReference>
<dbReference type="PANTHER" id="PTHR10334">
    <property type="entry name" value="CYSTEINE-RICH SECRETORY PROTEIN-RELATED"/>
    <property type="match status" value="1"/>
</dbReference>
<reference evidence="4 5" key="1">
    <citation type="submission" date="2016-12" db="EMBL/GenBank/DDBJ databases">
        <title>The genomes of Aspergillus section Nigri reveals drivers in fungal speciation.</title>
        <authorList>
            <consortium name="DOE Joint Genome Institute"/>
            <person name="Vesth T.C."/>
            <person name="Nybo J."/>
            <person name="Theobald S."/>
            <person name="Brandl J."/>
            <person name="Frisvad J.C."/>
            <person name="Nielsen K.F."/>
            <person name="Lyhne E.K."/>
            <person name="Kogle M.E."/>
            <person name="Kuo A."/>
            <person name="Riley R."/>
            <person name="Clum A."/>
            <person name="Nolan M."/>
            <person name="Lipzen A."/>
            <person name="Salamov A."/>
            <person name="Henrissat B."/>
            <person name="Wiebenga A."/>
            <person name="De Vries R.P."/>
            <person name="Grigoriev I.V."/>
            <person name="Mortensen U.H."/>
            <person name="Andersen M.R."/>
            <person name="Baker S.E."/>
        </authorList>
    </citation>
    <scope>NUCLEOTIDE SEQUENCE [LARGE SCALE GENOMIC DNA]</scope>
    <source>
        <strain evidence="4 5">IBT 23096</strain>
    </source>
</reference>
<feature type="region of interest" description="Disordered" evidence="1">
    <location>
        <begin position="42"/>
        <end position="119"/>
    </location>
</feature>
<dbReference type="InterPro" id="IPR018244">
    <property type="entry name" value="Allrgn_V5/Tpx1_CS"/>
</dbReference>
<dbReference type="InterPro" id="IPR014044">
    <property type="entry name" value="CAP_dom"/>
</dbReference>
<dbReference type="Pfam" id="PF00188">
    <property type="entry name" value="CAP"/>
    <property type="match status" value="1"/>
</dbReference>
<sequence>MRSSMLLGALCAAGAMASPMEKRSYETDWTIVTITTTITAPLSPAAPTTAPAQKVQVSESVSSAPAPEVETQPTTSSEPAPAPSTSSPAAVFVETSSEAPAPAPVEPTTTAQPTTTQGGVIDNIEGAWTSAWSSAWTIPAAEPTTSSSSSSSSSTAAEAAPTGSYQKTILHNHNIHRSNHSATDLTWSADLVASAQVLASRCVYEHDTSINGGDYGQNIGYGVAESDIGSMITNLMYNDEMGYWDQYDLYDKADPDMSLFESWGHFSQIVWKGTTHVGCSTVVCPSLGNVDAATSVPFTVCNYSPPGNYAGEYADNVKRPLGQSMVTV</sequence>
<dbReference type="PROSITE" id="PS01009">
    <property type="entry name" value="CRISP_1"/>
    <property type="match status" value="1"/>
</dbReference>
<comment type="caution">
    <text evidence="4">The sequence shown here is derived from an EMBL/GenBank/DDBJ whole genome shotgun (WGS) entry which is preliminary data.</text>
</comment>
<evidence type="ECO:0000256" key="1">
    <source>
        <dbReference type="SAM" id="MobiDB-lite"/>
    </source>
</evidence>
<gene>
    <name evidence="4" type="ORF">P170DRAFT_58632</name>
</gene>
<dbReference type="STRING" id="1392250.A0A2I2FSM5"/>
<feature type="region of interest" description="Disordered" evidence="1">
    <location>
        <begin position="141"/>
        <end position="162"/>
    </location>
</feature>
<dbReference type="PRINTS" id="PR00837">
    <property type="entry name" value="V5TPXLIKE"/>
</dbReference>
<dbReference type="VEuPathDB" id="FungiDB:P170DRAFT_58632"/>
<evidence type="ECO:0000313" key="5">
    <source>
        <dbReference type="Proteomes" id="UP000234275"/>
    </source>
</evidence>
<dbReference type="RefSeq" id="XP_024698935.1">
    <property type="nucleotide sequence ID" value="XM_024855285.1"/>
</dbReference>
<dbReference type="Proteomes" id="UP000234275">
    <property type="component" value="Unassembled WGS sequence"/>
</dbReference>
<dbReference type="EMBL" id="MSFO01000010">
    <property type="protein sequence ID" value="PLB43633.1"/>
    <property type="molecule type" value="Genomic_DNA"/>
</dbReference>
<dbReference type="SMART" id="SM00198">
    <property type="entry name" value="SCP"/>
    <property type="match status" value="1"/>
</dbReference>
<dbReference type="GO" id="GO:0005576">
    <property type="term" value="C:extracellular region"/>
    <property type="evidence" value="ECO:0007669"/>
    <property type="project" value="InterPro"/>
</dbReference>
<dbReference type="OrthoDB" id="337038at2759"/>
<evidence type="ECO:0000256" key="2">
    <source>
        <dbReference type="SAM" id="SignalP"/>
    </source>
</evidence>
<dbReference type="AlphaFoldDB" id="A0A2I2FSM5"/>
<dbReference type="InterPro" id="IPR035940">
    <property type="entry name" value="CAP_sf"/>
</dbReference>
<organism evidence="4 5">
    <name type="scientific">Aspergillus steynii IBT 23096</name>
    <dbReference type="NCBI Taxonomy" id="1392250"/>
    <lineage>
        <taxon>Eukaryota</taxon>
        <taxon>Fungi</taxon>
        <taxon>Dikarya</taxon>
        <taxon>Ascomycota</taxon>
        <taxon>Pezizomycotina</taxon>
        <taxon>Eurotiomycetes</taxon>
        <taxon>Eurotiomycetidae</taxon>
        <taxon>Eurotiales</taxon>
        <taxon>Aspergillaceae</taxon>
        <taxon>Aspergillus</taxon>
        <taxon>Aspergillus subgen. Circumdati</taxon>
    </lineage>
</organism>
<feature type="chain" id="PRO_5014111472" evidence="2">
    <location>
        <begin position="18"/>
        <end position="328"/>
    </location>
</feature>
<dbReference type="Gene3D" id="3.40.33.10">
    <property type="entry name" value="CAP"/>
    <property type="match status" value="1"/>
</dbReference>
<keyword evidence="2" id="KW-0732">Signal</keyword>
<keyword evidence="5" id="KW-1185">Reference proteome</keyword>
<dbReference type="InterPro" id="IPR001283">
    <property type="entry name" value="CRISP-related"/>
</dbReference>
<dbReference type="CDD" id="cd05380">
    <property type="entry name" value="CAP_euk"/>
    <property type="match status" value="1"/>
</dbReference>
<dbReference type="GeneID" id="36562991"/>
<feature type="compositionally biased region" description="Low complexity" evidence="1">
    <location>
        <begin position="71"/>
        <end position="117"/>
    </location>
</feature>
<feature type="domain" description="SCP" evidence="3">
    <location>
        <begin position="164"/>
        <end position="311"/>
    </location>
</feature>
<accession>A0A2I2FSM5</accession>
<evidence type="ECO:0000259" key="3">
    <source>
        <dbReference type="SMART" id="SM00198"/>
    </source>
</evidence>
<feature type="signal peptide" evidence="2">
    <location>
        <begin position="1"/>
        <end position="17"/>
    </location>
</feature>
<protein>
    <submittedName>
        <fullName evidence="4">PR-1-like protein</fullName>
    </submittedName>
</protein>